<gene>
    <name evidence="4" type="ORF">PAXRUDRAFT_775273</name>
</gene>
<dbReference type="HOGENOM" id="CLU_018552_1_2_1"/>
<keyword evidence="5" id="KW-1185">Reference proteome</keyword>
<dbReference type="Pfam" id="PF13359">
    <property type="entry name" value="DDE_Tnp_4"/>
    <property type="match status" value="1"/>
</dbReference>
<evidence type="ECO:0000313" key="5">
    <source>
        <dbReference type="Proteomes" id="UP000054538"/>
    </source>
</evidence>
<dbReference type="InterPro" id="IPR027806">
    <property type="entry name" value="HARBI1_dom"/>
</dbReference>
<sequence length="166" mass="18795">MGSVINCTNCVMVTILDQHDDFMTFPCLDSQNLENAKSNVEAQVCPEWRNGIFAADGSALPLYAKPGLHGETFFDRKSNYSLSCQLVTMPHNLSIVDYGLGLPGSVHDAYAFQLSQTAKDHEELLGERHWIWADSAYPLETWCIVPFKKPKNGRLTWDQKTFNYFL</sequence>
<dbReference type="Proteomes" id="UP000054538">
    <property type="component" value="Unassembled WGS sequence"/>
</dbReference>
<dbReference type="AlphaFoldDB" id="A0A0D0DBI7"/>
<feature type="non-terminal residue" evidence="4">
    <location>
        <position position="166"/>
    </location>
</feature>
<evidence type="ECO:0000259" key="3">
    <source>
        <dbReference type="Pfam" id="PF13359"/>
    </source>
</evidence>
<dbReference type="OrthoDB" id="2664198at2759"/>
<keyword evidence="2" id="KW-0479">Metal-binding</keyword>
<accession>A0A0D0DBI7</accession>
<proteinExistence type="predicted"/>
<comment type="cofactor">
    <cofactor evidence="1">
        <name>a divalent metal cation</name>
        <dbReference type="ChEBI" id="CHEBI:60240"/>
    </cofactor>
</comment>
<protein>
    <recommendedName>
        <fullName evidence="3">DDE Tnp4 domain-containing protein</fullName>
    </recommendedName>
</protein>
<dbReference type="InParanoid" id="A0A0D0DBI7"/>
<evidence type="ECO:0000256" key="1">
    <source>
        <dbReference type="ARBA" id="ARBA00001968"/>
    </source>
</evidence>
<evidence type="ECO:0000313" key="4">
    <source>
        <dbReference type="EMBL" id="KIK77969.1"/>
    </source>
</evidence>
<dbReference type="GO" id="GO:0046872">
    <property type="term" value="F:metal ion binding"/>
    <property type="evidence" value="ECO:0007669"/>
    <property type="project" value="UniProtKB-KW"/>
</dbReference>
<reference evidence="4 5" key="1">
    <citation type="submission" date="2014-04" db="EMBL/GenBank/DDBJ databases">
        <authorList>
            <consortium name="DOE Joint Genome Institute"/>
            <person name="Kuo A."/>
            <person name="Kohler A."/>
            <person name="Jargeat P."/>
            <person name="Nagy L.G."/>
            <person name="Floudas D."/>
            <person name="Copeland A."/>
            <person name="Barry K.W."/>
            <person name="Cichocki N."/>
            <person name="Veneault-Fourrey C."/>
            <person name="LaButti K."/>
            <person name="Lindquist E.A."/>
            <person name="Lipzen A."/>
            <person name="Lundell T."/>
            <person name="Morin E."/>
            <person name="Murat C."/>
            <person name="Sun H."/>
            <person name="Tunlid A."/>
            <person name="Henrissat B."/>
            <person name="Grigoriev I.V."/>
            <person name="Hibbett D.S."/>
            <person name="Martin F."/>
            <person name="Nordberg H.P."/>
            <person name="Cantor M.N."/>
            <person name="Hua S.X."/>
        </authorList>
    </citation>
    <scope>NUCLEOTIDE SEQUENCE [LARGE SCALE GENOMIC DNA]</scope>
    <source>
        <strain evidence="4 5">Ve08.2h10</strain>
    </source>
</reference>
<evidence type="ECO:0000256" key="2">
    <source>
        <dbReference type="ARBA" id="ARBA00022723"/>
    </source>
</evidence>
<name>A0A0D0DBI7_9AGAM</name>
<reference evidence="5" key="2">
    <citation type="submission" date="2015-01" db="EMBL/GenBank/DDBJ databases">
        <title>Evolutionary Origins and Diversification of the Mycorrhizal Mutualists.</title>
        <authorList>
            <consortium name="DOE Joint Genome Institute"/>
            <consortium name="Mycorrhizal Genomics Consortium"/>
            <person name="Kohler A."/>
            <person name="Kuo A."/>
            <person name="Nagy L.G."/>
            <person name="Floudas D."/>
            <person name="Copeland A."/>
            <person name="Barry K.W."/>
            <person name="Cichocki N."/>
            <person name="Veneault-Fourrey C."/>
            <person name="LaButti K."/>
            <person name="Lindquist E.A."/>
            <person name="Lipzen A."/>
            <person name="Lundell T."/>
            <person name="Morin E."/>
            <person name="Murat C."/>
            <person name="Riley R."/>
            <person name="Ohm R."/>
            <person name="Sun H."/>
            <person name="Tunlid A."/>
            <person name="Henrissat B."/>
            <person name="Grigoriev I.V."/>
            <person name="Hibbett D.S."/>
            <person name="Martin F."/>
        </authorList>
    </citation>
    <scope>NUCLEOTIDE SEQUENCE [LARGE SCALE GENOMIC DNA]</scope>
    <source>
        <strain evidence="5">Ve08.2h10</strain>
    </source>
</reference>
<organism evidence="4 5">
    <name type="scientific">Paxillus rubicundulus Ve08.2h10</name>
    <dbReference type="NCBI Taxonomy" id="930991"/>
    <lineage>
        <taxon>Eukaryota</taxon>
        <taxon>Fungi</taxon>
        <taxon>Dikarya</taxon>
        <taxon>Basidiomycota</taxon>
        <taxon>Agaricomycotina</taxon>
        <taxon>Agaricomycetes</taxon>
        <taxon>Agaricomycetidae</taxon>
        <taxon>Boletales</taxon>
        <taxon>Paxilineae</taxon>
        <taxon>Paxillaceae</taxon>
        <taxon>Paxillus</taxon>
    </lineage>
</organism>
<dbReference type="EMBL" id="KN826761">
    <property type="protein sequence ID" value="KIK77969.1"/>
    <property type="molecule type" value="Genomic_DNA"/>
</dbReference>
<feature type="domain" description="DDE Tnp4" evidence="3">
    <location>
        <begin position="56"/>
        <end position="164"/>
    </location>
</feature>